<dbReference type="Proteomes" id="UP000265520">
    <property type="component" value="Unassembled WGS sequence"/>
</dbReference>
<dbReference type="GO" id="GO:0004491">
    <property type="term" value="F:methylmalonate-semialdehyde dehydrogenase (acylating, NAD) activity"/>
    <property type="evidence" value="ECO:0007669"/>
    <property type="project" value="InterPro"/>
</dbReference>
<comment type="caution">
    <text evidence="2">The sequence shown here is derived from an EMBL/GenBank/DDBJ whole genome shotgun (WGS) entry which is preliminary data.</text>
</comment>
<dbReference type="PANTHER" id="PTHR43866">
    <property type="entry name" value="MALONATE-SEMIALDEHYDE DEHYDROGENASE"/>
    <property type="match status" value="1"/>
</dbReference>
<keyword evidence="3" id="KW-1185">Reference proteome</keyword>
<accession>A0A392M233</accession>
<proteinExistence type="inferred from homology"/>
<dbReference type="InterPro" id="IPR010061">
    <property type="entry name" value="MeMal-semiAld_DH"/>
</dbReference>
<dbReference type="PANTHER" id="PTHR43866:SF3">
    <property type="entry name" value="METHYLMALONATE-SEMIALDEHYDE DEHYDROGENASE [ACYLATING], MITOCHONDRIAL"/>
    <property type="match status" value="1"/>
</dbReference>
<comment type="similarity">
    <text evidence="1">Belongs to the aldehyde dehydrogenase family.</text>
</comment>
<gene>
    <name evidence="2" type="ORF">A2U01_0001826</name>
</gene>
<evidence type="ECO:0000313" key="3">
    <source>
        <dbReference type="Proteomes" id="UP000265520"/>
    </source>
</evidence>
<dbReference type="GO" id="GO:0006574">
    <property type="term" value="P:L-valine catabolic process"/>
    <property type="evidence" value="ECO:0007669"/>
    <property type="project" value="TreeGrafter"/>
</dbReference>
<organism evidence="2 3">
    <name type="scientific">Trifolium medium</name>
    <dbReference type="NCBI Taxonomy" id="97028"/>
    <lineage>
        <taxon>Eukaryota</taxon>
        <taxon>Viridiplantae</taxon>
        <taxon>Streptophyta</taxon>
        <taxon>Embryophyta</taxon>
        <taxon>Tracheophyta</taxon>
        <taxon>Spermatophyta</taxon>
        <taxon>Magnoliopsida</taxon>
        <taxon>eudicotyledons</taxon>
        <taxon>Gunneridae</taxon>
        <taxon>Pentapetalae</taxon>
        <taxon>rosids</taxon>
        <taxon>fabids</taxon>
        <taxon>Fabales</taxon>
        <taxon>Fabaceae</taxon>
        <taxon>Papilionoideae</taxon>
        <taxon>50 kb inversion clade</taxon>
        <taxon>NPAAA clade</taxon>
        <taxon>Hologalegina</taxon>
        <taxon>IRL clade</taxon>
        <taxon>Trifolieae</taxon>
        <taxon>Trifolium</taxon>
    </lineage>
</organism>
<feature type="non-terminal residue" evidence="2">
    <location>
        <position position="178"/>
    </location>
</feature>
<evidence type="ECO:0000256" key="1">
    <source>
        <dbReference type="ARBA" id="ARBA00009986"/>
    </source>
</evidence>
<protein>
    <submittedName>
        <fullName evidence="2">FAR1-related protein</fullName>
    </submittedName>
</protein>
<evidence type="ECO:0000313" key="2">
    <source>
        <dbReference type="EMBL" id="MCH81048.1"/>
    </source>
</evidence>
<reference evidence="2 3" key="1">
    <citation type="journal article" date="2018" name="Front. Plant Sci.">
        <title>Red Clover (Trifolium pratense) and Zigzag Clover (T. medium) - A Picture of Genomic Similarities and Differences.</title>
        <authorList>
            <person name="Dluhosova J."/>
            <person name="Istvanek J."/>
            <person name="Nedelnik J."/>
            <person name="Repkova J."/>
        </authorList>
    </citation>
    <scope>NUCLEOTIDE SEQUENCE [LARGE SCALE GENOMIC DNA]</scope>
    <source>
        <strain evidence="3">cv. 10/8</strain>
        <tissue evidence="2">Leaf</tissue>
    </source>
</reference>
<dbReference type="AlphaFoldDB" id="A0A392M233"/>
<dbReference type="EMBL" id="LXQA010001811">
    <property type="protein sequence ID" value="MCH81048.1"/>
    <property type="molecule type" value="Genomic_DNA"/>
</dbReference>
<sequence>MSPNLPVLYEQAVVEANRVEEPQIVAPPPPNVDFRNQFTTDTKFDDRASMEKWVKDLALSLGFVTVIVKSDNGDVQKKGYVHIGCQRGGKYRDLNVVNGVHNHKMTQNFEGHKVAERLTEEEKLLVRQMTKNNTLPRNIMTTLKKGRQMSATTVKHIYNVRYRMGKAVRGPRTELQHL</sequence>
<name>A0A392M233_9FABA</name>
<dbReference type="GO" id="GO:0006210">
    <property type="term" value="P:thymine catabolic process"/>
    <property type="evidence" value="ECO:0007669"/>
    <property type="project" value="TreeGrafter"/>
</dbReference>
<dbReference type="GO" id="GO:0005739">
    <property type="term" value="C:mitochondrion"/>
    <property type="evidence" value="ECO:0007669"/>
    <property type="project" value="TreeGrafter"/>
</dbReference>